<dbReference type="AlphaFoldDB" id="A0A8H8CSW9"/>
<proteinExistence type="predicted"/>
<dbReference type="Proteomes" id="UP000670092">
    <property type="component" value="Unassembled WGS sequence"/>
</dbReference>
<dbReference type="Pfam" id="PF13391">
    <property type="entry name" value="HNH_2"/>
    <property type="match status" value="1"/>
</dbReference>
<protein>
    <recommendedName>
        <fullName evidence="2">HNH nuclease domain-containing protein</fullName>
    </recommendedName>
</protein>
<sequence>MDMLFDDTEAEKAERTTLLNDLDALVEGQPYSRALWACLRLADLVCLRLIVTRVRHSGPLYLTGLETAVRDSKLVSYWKQQTQDASRASSEAAAEVPSQASSPGQPKMPDSPGTPSGWPHKRQRTSGMVVQVRDKIQHDLCRQRDNNKCVITQSGDPIEVAHIVPFAMRDLQSLEARAERFNPWNVLKHFWAEEKVNQTLTNLFCLDSSLWSP</sequence>
<gene>
    <name evidence="3" type="ORF">I7I52_12077</name>
</gene>
<evidence type="ECO:0000313" key="3">
    <source>
        <dbReference type="EMBL" id="KAG5288557.1"/>
    </source>
</evidence>
<feature type="domain" description="HNH nuclease" evidence="2">
    <location>
        <begin position="149"/>
        <end position="182"/>
    </location>
</feature>
<dbReference type="VEuPathDB" id="FungiDB:I7I52_12077"/>
<accession>A0A8H8CSW9</accession>
<name>A0A8H8CSW9_AJECA</name>
<organism evidence="3 4">
    <name type="scientific">Ajellomyces capsulatus</name>
    <name type="common">Darling's disease fungus</name>
    <name type="synonym">Histoplasma capsulatum</name>
    <dbReference type="NCBI Taxonomy" id="5037"/>
    <lineage>
        <taxon>Eukaryota</taxon>
        <taxon>Fungi</taxon>
        <taxon>Dikarya</taxon>
        <taxon>Ascomycota</taxon>
        <taxon>Pezizomycotina</taxon>
        <taxon>Eurotiomycetes</taxon>
        <taxon>Eurotiomycetidae</taxon>
        <taxon>Onygenales</taxon>
        <taxon>Ajellomycetaceae</taxon>
        <taxon>Histoplasma</taxon>
    </lineage>
</organism>
<feature type="compositionally biased region" description="Low complexity" evidence="1">
    <location>
        <begin position="86"/>
        <end position="103"/>
    </location>
</feature>
<evidence type="ECO:0000259" key="2">
    <source>
        <dbReference type="Pfam" id="PF13391"/>
    </source>
</evidence>
<reference evidence="3 4" key="1">
    <citation type="submission" date="2021-01" db="EMBL/GenBank/DDBJ databases">
        <title>Chromosome-level genome assembly of a human fungal pathogen reveals clustering of transcriptionally co-regulated genes.</title>
        <authorList>
            <person name="Voorhies M."/>
            <person name="Cohen S."/>
            <person name="Shea T.P."/>
            <person name="Petrus S."/>
            <person name="Munoz J.F."/>
            <person name="Poplawski S."/>
            <person name="Goldman W.E."/>
            <person name="Michael T."/>
            <person name="Cuomo C.A."/>
            <person name="Sil A."/>
            <person name="Beyhan S."/>
        </authorList>
    </citation>
    <scope>NUCLEOTIDE SEQUENCE [LARGE SCALE GENOMIC DNA]</scope>
    <source>
        <strain evidence="3 4">G184AR</strain>
    </source>
</reference>
<comment type="caution">
    <text evidence="3">The sequence shown here is derived from an EMBL/GenBank/DDBJ whole genome shotgun (WGS) entry which is preliminary data.</text>
</comment>
<feature type="region of interest" description="Disordered" evidence="1">
    <location>
        <begin position="86"/>
        <end position="125"/>
    </location>
</feature>
<evidence type="ECO:0000313" key="4">
    <source>
        <dbReference type="Proteomes" id="UP000670092"/>
    </source>
</evidence>
<dbReference type="OrthoDB" id="5416097at2759"/>
<dbReference type="InterPro" id="IPR003615">
    <property type="entry name" value="HNH_nuc"/>
</dbReference>
<dbReference type="EMBL" id="JAEVHI010000006">
    <property type="protein sequence ID" value="KAG5288557.1"/>
    <property type="molecule type" value="Genomic_DNA"/>
</dbReference>
<evidence type="ECO:0000256" key="1">
    <source>
        <dbReference type="SAM" id="MobiDB-lite"/>
    </source>
</evidence>